<evidence type="ECO:0000313" key="3">
    <source>
        <dbReference type="Proteomes" id="UP001221757"/>
    </source>
</evidence>
<accession>A0AAD7CQB2</accession>
<dbReference type="AlphaFoldDB" id="A0AAD7CQB2"/>
<dbReference type="EMBL" id="JARKIE010000283">
    <property type="protein sequence ID" value="KAJ7658061.1"/>
    <property type="molecule type" value="Genomic_DNA"/>
</dbReference>
<comment type="caution">
    <text evidence="2">The sequence shown here is derived from an EMBL/GenBank/DDBJ whole genome shotgun (WGS) entry which is preliminary data.</text>
</comment>
<sequence length="136" mass="14806">MLRLTRPNPALALAHEFAALRHILATAQLALDHAVTLHAQFDDAVQSTKEAINIYWVDVGLAKGESAMRTRSGYETKILRAQYKQVKRWSGPISSRASQWPVRRRMPPSARKEVSWGEEGQGAPSTGKGKGGGGGS</sequence>
<gene>
    <name evidence="2" type="ORF">B0H17DRAFT_1213296</name>
</gene>
<protein>
    <submittedName>
        <fullName evidence="2">Uncharacterized protein</fullName>
    </submittedName>
</protein>
<reference evidence="2" key="1">
    <citation type="submission" date="2023-03" db="EMBL/GenBank/DDBJ databases">
        <title>Massive genome expansion in bonnet fungi (Mycena s.s.) driven by repeated elements and novel gene families across ecological guilds.</title>
        <authorList>
            <consortium name="Lawrence Berkeley National Laboratory"/>
            <person name="Harder C.B."/>
            <person name="Miyauchi S."/>
            <person name="Viragh M."/>
            <person name="Kuo A."/>
            <person name="Thoen E."/>
            <person name="Andreopoulos B."/>
            <person name="Lu D."/>
            <person name="Skrede I."/>
            <person name="Drula E."/>
            <person name="Henrissat B."/>
            <person name="Morin E."/>
            <person name="Kohler A."/>
            <person name="Barry K."/>
            <person name="LaButti K."/>
            <person name="Morin E."/>
            <person name="Salamov A."/>
            <person name="Lipzen A."/>
            <person name="Mereny Z."/>
            <person name="Hegedus B."/>
            <person name="Baldrian P."/>
            <person name="Stursova M."/>
            <person name="Weitz H."/>
            <person name="Taylor A."/>
            <person name="Grigoriev I.V."/>
            <person name="Nagy L.G."/>
            <person name="Martin F."/>
            <person name="Kauserud H."/>
        </authorList>
    </citation>
    <scope>NUCLEOTIDE SEQUENCE</scope>
    <source>
        <strain evidence="2">CBHHK067</strain>
    </source>
</reference>
<evidence type="ECO:0000313" key="2">
    <source>
        <dbReference type="EMBL" id="KAJ7658061.1"/>
    </source>
</evidence>
<feature type="region of interest" description="Disordered" evidence="1">
    <location>
        <begin position="90"/>
        <end position="136"/>
    </location>
</feature>
<organism evidence="2 3">
    <name type="scientific">Mycena rosella</name>
    <name type="common">Pink bonnet</name>
    <name type="synonym">Agaricus rosellus</name>
    <dbReference type="NCBI Taxonomy" id="1033263"/>
    <lineage>
        <taxon>Eukaryota</taxon>
        <taxon>Fungi</taxon>
        <taxon>Dikarya</taxon>
        <taxon>Basidiomycota</taxon>
        <taxon>Agaricomycotina</taxon>
        <taxon>Agaricomycetes</taxon>
        <taxon>Agaricomycetidae</taxon>
        <taxon>Agaricales</taxon>
        <taxon>Marasmiineae</taxon>
        <taxon>Mycenaceae</taxon>
        <taxon>Mycena</taxon>
    </lineage>
</organism>
<evidence type="ECO:0000256" key="1">
    <source>
        <dbReference type="SAM" id="MobiDB-lite"/>
    </source>
</evidence>
<keyword evidence="3" id="KW-1185">Reference proteome</keyword>
<name>A0AAD7CQB2_MYCRO</name>
<proteinExistence type="predicted"/>
<dbReference type="Proteomes" id="UP001221757">
    <property type="component" value="Unassembled WGS sequence"/>
</dbReference>